<dbReference type="Proteomes" id="UP000053239">
    <property type="component" value="Unassembled WGS sequence"/>
</dbReference>
<dbReference type="AlphaFoldDB" id="A0A0J9TUN2"/>
<reference evidence="1 2" key="1">
    <citation type="submission" date="2011-09" db="EMBL/GenBank/DDBJ databases">
        <title>The Genome Sequence of Plasmodium vivax North Korean.</title>
        <authorList>
            <consortium name="The Broad Institute Genome Sequencing Platform"/>
            <consortium name="The Broad Institute Genome Sequencing Center for Infectious Disease"/>
            <person name="Neafsey D."/>
            <person name="Carlton J."/>
            <person name="Barnwell J."/>
            <person name="Collins W."/>
            <person name="Escalante A."/>
            <person name="Mullikin J."/>
            <person name="Saul A."/>
            <person name="Guigo R."/>
            <person name="Camara F."/>
            <person name="Young S.K."/>
            <person name="Zeng Q."/>
            <person name="Gargeya S."/>
            <person name="Fitzgerald M."/>
            <person name="Haas B."/>
            <person name="Abouelleil A."/>
            <person name="Alvarado L."/>
            <person name="Arachchi H.M."/>
            <person name="Berlin A."/>
            <person name="Brown A."/>
            <person name="Chapman S.B."/>
            <person name="Chen Z."/>
            <person name="Dunbar C."/>
            <person name="Freedman E."/>
            <person name="Gearin G."/>
            <person name="Gellesch M."/>
            <person name="Goldberg J."/>
            <person name="Griggs A."/>
            <person name="Gujja S."/>
            <person name="Heiman D."/>
            <person name="Howarth C."/>
            <person name="Larson L."/>
            <person name="Lui A."/>
            <person name="MacDonald P.J.P."/>
            <person name="Montmayeur A."/>
            <person name="Murphy C."/>
            <person name="Neiman D."/>
            <person name="Pearson M."/>
            <person name="Priest M."/>
            <person name="Roberts A."/>
            <person name="Saif S."/>
            <person name="Shea T."/>
            <person name="Shenoy N."/>
            <person name="Sisk P."/>
            <person name="Stolte C."/>
            <person name="Sykes S."/>
            <person name="Wortman J."/>
            <person name="Nusbaum C."/>
            <person name="Birren B."/>
        </authorList>
    </citation>
    <scope>NUCLEOTIDE SEQUENCE [LARGE SCALE GENOMIC DNA]</scope>
    <source>
        <strain evidence="1 2">North Korean</strain>
    </source>
</reference>
<name>A0A0J9TUN2_PLAVI</name>
<protein>
    <submittedName>
        <fullName evidence="1">Uncharacterized protein</fullName>
    </submittedName>
</protein>
<dbReference type="OrthoDB" id="384422at2759"/>
<proteinExistence type="predicted"/>
<dbReference type="EMBL" id="KQ235419">
    <property type="protein sequence ID" value="KMZ99274.1"/>
    <property type="molecule type" value="Genomic_DNA"/>
</dbReference>
<accession>A0A0J9TUN2</accession>
<organism evidence="1 2">
    <name type="scientific">Plasmodium vivax North Korean</name>
    <dbReference type="NCBI Taxonomy" id="1035514"/>
    <lineage>
        <taxon>Eukaryota</taxon>
        <taxon>Sar</taxon>
        <taxon>Alveolata</taxon>
        <taxon>Apicomplexa</taxon>
        <taxon>Aconoidasida</taxon>
        <taxon>Haemosporida</taxon>
        <taxon>Plasmodiidae</taxon>
        <taxon>Plasmodium</taxon>
        <taxon>Plasmodium (Plasmodium)</taxon>
    </lineage>
</organism>
<evidence type="ECO:0000313" key="2">
    <source>
        <dbReference type="Proteomes" id="UP000053239"/>
    </source>
</evidence>
<dbReference type="InterPro" id="IPR008780">
    <property type="entry name" value="Plasmodium_Vir"/>
</dbReference>
<dbReference type="Pfam" id="PF05795">
    <property type="entry name" value="Plasmodium_Vir"/>
    <property type="match status" value="2"/>
</dbReference>
<gene>
    <name evidence="1" type="ORF">PVNG_02157</name>
</gene>
<evidence type="ECO:0000313" key="1">
    <source>
        <dbReference type="EMBL" id="KMZ99274.1"/>
    </source>
</evidence>
<sequence>MAGGEPGKMQSTEDDYNIKADILYKFYFEFNNNYNINHNDFPIEDYFSNLLSTGSARDLFKKFIENIKFLSKKYSNKFNKIDKGEQIKKRCIYLKYWFYDEILKKKFNNSDIDKLNKDWESKKNLFSSNEYFSCEFYKLNLEQIKEIKKLYHFLIIYNIYKNNDIYPSAYCQYLKELSDIITKNTTSCESHSNDAYCNEYNTYIKPYINEDILPLPDDRCEKPISSQGVDGKTEKSESKSKNNETSANYIKFINFWFNRKLREIIKDENDRNSVYSHFNSLCSQVNGLKELNVKIKEIDEEQYKKWSILYDLYDNYNKIINAYIKNSDDLQSKSSQYAQKCVNTFKLGIDIYNQKDDDEFNKAMKEFSIFYSKIKHEIHEYKKIKLPELQKLTFTMDVEATVNNKIASFCKSGIVMENSSAQNIYKKFCEENIDESLCVKYCGDLISDNSDNNKDATICAKIVTNLKKLPNIKDVGDTHEDRCSNLTYWTYDILMKEFNTNKNVIVDNNIISKLNNAIFRVNRELKKDENCTYYIDGTFPEWTEEKNLHDYFENYSTFIKNITDNVKNETYCQYIDYISNLYKKYIKKCCSCYSRPKYVCEEHCPKFFKCNREFFPIHLLHKLEYIIDSYKIIHQTRLY</sequence>